<dbReference type="Pfam" id="PF12796">
    <property type="entry name" value="Ank_2"/>
    <property type="match status" value="2"/>
</dbReference>
<sequence length="435" mass="46535">PIRSTWARLATKQEAFWECCSYGREWKVRQLLESGGIDVNWVSHVHQSCPIHVASQGKPEIVRLLLSAGCQVDARDSKQHTALHHSAMTGQDEIVQMLLKAGADPSAVDERGWSALIMACYFCQPAVVRCLLDARCDFLHRNNDGRNCLHELCRAAPKSQICQNGKRVSTACLDQANSPVYAAVMAELQAAAAASGNGDSAGNGHGEDALAAVAAAAAAAAARNQQQQSAVDAEGDTATRSVSSAPIAPPTSNGPAALPLDRSRFDRTLVDIAECLLSRCPGLSVDDRSQPPRSGARGEADFTPLMFAIYHGHLPLAKCLLDHGADVGAADMSGWTALHWAVNREAKAAVELLISYGANPERKSMRGETPLDLAGEDPEMRQMLAPAYPEIVTNGYVTTDDEGDGESVDGFETRQGHQHQQLANGFTHANNGRDI</sequence>
<dbReference type="Proteomes" id="UP000095280">
    <property type="component" value="Unplaced"/>
</dbReference>
<keyword evidence="5" id="KW-1185">Reference proteome</keyword>
<keyword evidence="2 3" id="KW-0040">ANK repeat</keyword>
<feature type="repeat" description="ANK" evidence="3">
    <location>
        <begin position="333"/>
        <end position="365"/>
    </location>
</feature>
<dbReference type="InterPro" id="IPR036770">
    <property type="entry name" value="Ankyrin_rpt-contain_sf"/>
</dbReference>
<dbReference type="AlphaFoldDB" id="A0A1I8JHC5"/>
<protein>
    <submittedName>
        <fullName evidence="6">ANK_REP_REGION domain-containing protein</fullName>
    </submittedName>
</protein>
<feature type="compositionally biased region" description="Polar residues" evidence="4">
    <location>
        <begin position="238"/>
        <end position="254"/>
    </location>
</feature>
<evidence type="ECO:0000256" key="2">
    <source>
        <dbReference type="ARBA" id="ARBA00023043"/>
    </source>
</evidence>
<dbReference type="PROSITE" id="PS50088">
    <property type="entry name" value="ANK_REPEAT"/>
    <property type="match status" value="3"/>
</dbReference>
<dbReference type="WBParaSite" id="maker-uti_cns_0047876-snap-gene-0.17-mRNA-1">
    <property type="protein sequence ID" value="maker-uti_cns_0047876-snap-gene-0.17-mRNA-1"/>
    <property type="gene ID" value="maker-uti_cns_0047876-snap-gene-0.17"/>
</dbReference>
<name>A0A1I8JHC5_9PLAT</name>
<feature type="repeat" description="ANK" evidence="3">
    <location>
        <begin position="78"/>
        <end position="110"/>
    </location>
</feature>
<evidence type="ECO:0000256" key="4">
    <source>
        <dbReference type="SAM" id="MobiDB-lite"/>
    </source>
</evidence>
<reference evidence="6" key="1">
    <citation type="submission" date="2016-11" db="UniProtKB">
        <authorList>
            <consortium name="WormBaseParasite"/>
        </authorList>
    </citation>
    <scope>IDENTIFICATION</scope>
</reference>
<feature type="region of interest" description="Disordered" evidence="4">
    <location>
        <begin position="226"/>
        <end position="260"/>
    </location>
</feature>
<evidence type="ECO:0000256" key="1">
    <source>
        <dbReference type="ARBA" id="ARBA00022737"/>
    </source>
</evidence>
<proteinExistence type="predicted"/>
<organism evidence="5 6">
    <name type="scientific">Macrostomum lignano</name>
    <dbReference type="NCBI Taxonomy" id="282301"/>
    <lineage>
        <taxon>Eukaryota</taxon>
        <taxon>Metazoa</taxon>
        <taxon>Spiralia</taxon>
        <taxon>Lophotrochozoa</taxon>
        <taxon>Platyhelminthes</taxon>
        <taxon>Rhabditophora</taxon>
        <taxon>Macrostomorpha</taxon>
        <taxon>Macrostomida</taxon>
        <taxon>Macrostomidae</taxon>
        <taxon>Macrostomum</taxon>
    </lineage>
</organism>
<dbReference type="PANTHER" id="PTHR24171">
    <property type="entry name" value="ANKYRIN REPEAT DOMAIN-CONTAINING PROTEIN 39-RELATED"/>
    <property type="match status" value="1"/>
</dbReference>
<evidence type="ECO:0000256" key="3">
    <source>
        <dbReference type="PROSITE-ProRule" id="PRU00023"/>
    </source>
</evidence>
<evidence type="ECO:0000313" key="6">
    <source>
        <dbReference type="WBParaSite" id="maker-uti_cns_0047876-snap-gene-0.17-mRNA-1"/>
    </source>
</evidence>
<keyword evidence="1" id="KW-0677">Repeat</keyword>
<dbReference type="Gene3D" id="1.25.40.20">
    <property type="entry name" value="Ankyrin repeat-containing domain"/>
    <property type="match status" value="2"/>
</dbReference>
<dbReference type="SMART" id="SM00248">
    <property type="entry name" value="ANK"/>
    <property type="match status" value="6"/>
</dbReference>
<dbReference type="SUPFAM" id="SSF48403">
    <property type="entry name" value="Ankyrin repeat"/>
    <property type="match status" value="2"/>
</dbReference>
<accession>A0A1I8JHC5</accession>
<feature type="repeat" description="ANK" evidence="3">
    <location>
        <begin position="300"/>
        <end position="332"/>
    </location>
</feature>
<dbReference type="InterPro" id="IPR002110">
    <property type="entry name" value="Ankyrin_rpt"/>
</dbReference>
<dbReference type="PROSITE" id="PS50297">
    <property type="entry name" value="ANK_REP_REGION"/>
    <property type="match status" value="3"/>
</dbReference>
<evidence type="ECO:0000313" key="5">
    <source>
        <dbReference type="Proteomes" id="UP000095280"/>
    </source>
</evidence>